<dbReference type="Pfam" id="PF06271">
    <property type="entry name" value="RDD"/>
    <property type="match status" value="1"/>
</dbReference>
<feature type="transmembrane region" description="Helical" evidence="7">
    <location>
        <begin position="73"/>
        <end position="90"/>
    </location>
</feature>
<evidence type="ECO:0000259" key="8">
    <source>
        <dbReference type="Pfam" id="PF06271"/>
    </source>
</evidence>
<dbReference type="GO" id="GO:0016020">
    <property type="term" value="C:membrane"/>
    <property type="evidence" value="ECO:0007669"/>
    <property type="project" value="UniProtKB-SubCell"/>
</dbReference>
<comment type="subcellular location">
    <subcellularLocation>
        <location evidence="1">Membrane</location>
        <topology evidence="1">Multi-pass membrane protein</topology>
    </subcellularLocation>
</comment>
<name>A0A1F7I6X5_9BACT</name>
<dbReference type="Gene3D" id="3.80.10.10">
    <property type="entry name" value="Ribonuclease Inhibitor"/>
    <property type="match status" value="1"/>
</dbReference>
<dbReference type="InterPro" id="IPR010432">
    <property type="entry name" value="RDD"/>
</dbReference>
<dbReference type="PANTHER" id="PTHR48051:SF1">
    <property type="entry name" value="RAS SUPPRESSOR PROTEIN 1"/>
    <property type="match status" value="1"/>
</dbReference>
<evidence type="ECO:0000256" key="5">
    <source>
        <dbReference type="ARBA" id="ARBA00022989"/>
    </source>
</evidence>
<evidence type="ECO:0000256" key="2">
    <source>
        <dbReference type="ARBA" id="ARBA00022614"/>
    </source>
</evidence>
<dbReference type="InterPro" id="IPR001611">
    <property type="entry name" value="Leu-rich_rpt"/>
</dbReference>
<keyword evidence="2" id="KW-0433">Leucine-rich repeat</keyword>
<dbReference type="AlphaFoldDB" id="A0A1F7I6X5"/>
<evidence type="ECO:0000256" key="4">
    <source>
        <dbReference type="ARBA" id="ARBA00022737"/>
    </source>
</evidence>
<evidence type="ECO:0000259" key="9">
    <source>
        <dbReference type="Pfam" id="PF23598"/>
    </source>
</evidence>
<dbReference type="InterPro" id="IPR003591">
    <property type="entry name" value="Leu-rich_rpt_typical-subtyp"/>
</dbReference>
<feature type="transmembrane region" description="Helical" evidence="7">
    <location>
        <begin position="172"/>
        <end position="194"/>
    </location>
</feature>
<keyword evidence="6 7" id="KW-0472">Membrane</keyword>
<dbReference type="PANTHER" id="PTHR48051">
    <property type="match status" value="1"/>
</dbReference>
<dbReference type="GO" id="GO:0005737">
    <property type="term" value="C:cytoplasm"/>
    <property type="evidence" value="ECO:0007669"/>
    <property type="project" value="TreeGrafter"/>
</dbReference>
<feature type="transmembrane region" description="Helical" evidence="7">
    <location>
        <begin position="41"/>
        <end position="61"/>
    </location>
</feature>
<dbReference type="InterPro" id="IPR050216">
    <property type="entry name" value="LRR_domain-containing"/>
</dbReference>
<feature type="domain" description="RDD" evidence="8">
    <location>
        <begin position="32"/>
        <end position="156"/>
    </location>
</feature>
<feature type="domain" description="Disease resistance R13L4/SHOC-2-like LRR" evidence="9">
    <location>
        <begin position="229"/>
        <end position="350"/>
    </location>
</feature>
<keyword evidence="3 7" id="KW-0812">Transmembrane</keyword>
<sequence>MGNNGQQNLPQQSSIQTELPLPTSQEQILPIAGFFDRIKAFCLDFFIFFPPLIYLIFLRAFLYTNRSDLNINFLYLLCLFSQPIYNIILLKRYNTTLGKRLVKIKVISVSGEKLSLIQIIIRETIGRMISGSFGGLGYLWALWDENKQTWHDKIANTYVIKDDSIVSRKKGVLIYLGIIVFYFIIPVIFVLFYARSIYQSTYPCGKEMTTYSDLNSALLNKNSVCSLNLGLQNLTYIPSEVFELKNLRILRLDNNQISVIPPEIKNLNQLTHLYLYNNKLTRLPPEITELKQLQHIDLGKNQFTRFPEQLDSLKKLRFISLEYNPLVPGERKRIIENHPGMIMNLYNITSESSTNNNKSSKGWIVYDATKAGYKISYPLSVFRQMNKESDSILTLISHDNSLEFRVIPSIKEGYSTLKDYYMNSPENINIYKNAQNLTEVQIAGYDGYTMYIESSPDISQKIYSYKLMLKREKYIYDFSLDSSDKAKLIKNKDLFDQMISTIQLMETAEEKCIKLCTVNENINWPCVTECENN</sequence>
<dbReference type="InterPro" id="IPR055414">
    <property type="entry name" value="LRR_R13L4/SHOC2-like"/>
</dbReference>
<evidence type="ECO:0000256" key="1">
    <source>
        <dbReference type="ARBA" id="ARBA00004141"/>
    </source>
</evidence>
<keyword evidence="4" id="KW-0677">Repeat</keyword>
<dbReference type="EMBL" id="MGAF01000057">
    <property type="protein sequence ID" value="OGK39120.1"/>
    <property type="molecule type" value="Genomic_DNA"/>
</dbReference>
<dbReference type="Pfam" id="PF23598">
    <property type="entry name" value="LRR_14"/>
    <property type="match status" value="1"/>
</dbReference>
<dbReference type="Proteomes" id="UP000179270">
    <property type="component" value="Unassembled WGS sequence"/>
</dbReference>
<dbReference type="InterPro" id="IPR032675">
    <property type="entry name" value="LRR_dom_sf"/>
</dbReference>
<proteinExistence type="predicted"/>
<evidence type="ECO:0000256" key="3">
    <source>
        <dbReference type="ARBA" id="ARBA00022692"/>
    </source>
</evidence>
<keyword evidence="5 7" id="KW-1133">Transmembrane helix</keyword>
<evidence type="ECO:0000256" key="6">
    <source>
        <dbReference type="ARBA" id="ARBA00023136"/>
    </source>
</evidence>
<dbReference type="STRING" id="1802055.A3A74_08295"/>
<evidence type="ECO:0000313" key="11">
    <source>
        <dbReference type="Proteomes" id="UP000179270"/>
    </source>
</evidence>
<reference evidence="10 11" key="1">
    <citation type="journal article" date="2016" name="Nat. Commun.">
        <title>Thousands of microbial genomes shed light on interconnected biogeochemical processes in an aquifer system.</title>
        <authorList>
            <person name="Anantharaman K."/>
            <person name="Brown C.T."/>
            <person name="Hug L.A."/>
            <person name="Sharon I."/>
            <person name="Castelle C.J."/>
            <person name="Probst A.J."/>
            <person name="Thomas B.C."/>
            <person name="Singh A."/>
            <person name="Wilkins M.J."/>
            <person name="Karaoz U."/>
            <person name="Brodie E.L."/>
            <person name="Williams K.H."/>
            <person name="Hubbard S.S."/>
            <person name="Banfield J.F."/>
        </authorList>
    </citation>
    <scope>NUCLEOTIDE SEQUENCE [LARGE SCALE GENOMIC DNA]</scope>
</reference>
<dbReference type="SUPFAM" id="SSF52058">
    <property type="entry name" value="L domain-like"/>
    <property type="match status" value="1"/>
</dbReference>
<comment type="caution">
    <text evidence="10">The sequence shown here is derived from an EMBL/GenBank/DDBJ whole genome shotgun (WGS) entry which is preliminary data.</text>
</comment>
<evidence type="ECO:0000256" key="7">
    <source>
        <dbReference type="SAM" id="Phobius"/>
    </source>
</evidence>
<accession>A0A1F7I6X5</accession>
<organism evidence="10 11">
    <name type="scientific">Candidatus Roizmanbacteria bacterium RIFCSPLOWO2_01_FULL_35_13</name>
    <dbReference type="NCBI Taxonomy" id="1802055"/>
    <lineage>
        <taxon>Bacteria</taxon>
        <taxon>Candidatus Roizmaniibacteriota</taxon>
    </lineage>
</organism>
<dbReference type="SMART" id="SM00369">
    <property type="entry name" value="LRR_TYP"/>
    <property type="match status" value="3"/>
</dbReference>
<gene>
    <name evidence="10" type="ORF">A3A74_08295</name>
</gene>
<evidence type="ECO:0000313" key="10">
    <source>
        <dbReference type="EMBL" id="OGK39120.1"/>
    </source>
</evidence>
<protein>
    <submittedName>
        <fullName evidence="10">Uncharacterized protein</fullName>
    </submittedName>
</protein>
<dbReference type="PROSITE" id="PS51450">
    <property type="entry name" value="LRR"/>
    <property type="match status" value="2"/>
</dbReference>